<sequence length="158" mass="17999">MGDIILGELICKASCVEERRFDGLITIHYGSDNVTYQMARSHPMFKHLSNAQCNKIKSLLKDLVAKKSTKLVKYRSSGILCTVHIQNFKKTVINGQARSREASTDTRIRRVQKEAKEQKPEAKPQSNPVKEKSIIGQQKSTRPIIFHFNPQSFTKVQK</sequence>
<comment type="caution">
    <text evidence="2">The sequence shown here is derived from an EMBL/GenBank/DDBJ whole genome shotgun (WGS) entry which is preliminary data.</text>
</comment>
<evidence type="ECO:0000313" key="3">
    <source>
        <dbReference type="Proteomes" id="UP001151760"/>
    </source>
</evidence>
<protein>
    <submittedName>
        <fullName evidence="2">Uncharacterized protein</fullName>
    </submittedName>
</protein>
<evidence type="ECO:0000313" key="2">
    <source>
        <dbReference type="EMBL" id="GJT61017.1"/>
    </source>
</evidence>
<accession>A0ABQ5FE55</accession>
<name>A0ABQ5FE55_9ASTR</name>
<reference evidence="2" key="2">
    <citation type="submission" date="2022-01" db="EMBL/GenBank/DDBJ databases">
        <authorList>
            <person name="Yamashiro T."/>
            <person name="Shiraishi A."/>
            <person name="Satake H."/>
            <person name="Nakayama K."/>
        </authorList>
    </citation>
    <scope>NUCLEOTIDE SEQUENCE</scope>
</reference>
<keyword evidence="3" id="KW-1185">Reference proteome</keyword>
<dbReference type="Proteomes" id="UP001151760">
    <property type="component" value="Unassembled WGS sequence"/>
</dbReference>
<gene>
    <name evidence="2" type="ORF">Tco_1004550</name>
</gene>
<dbReference type="EMBL" id="BQNB010017251">
    <property type="protein sequence ID" value="GJT61017.1"/>
    <property type="molecule type" value="Genomic_DNA"/>
</dbReference>
<evidence type="ECO:0000256" key="1">
    <source>
        <dbReference type="SAM" id="MobiDB-lite"/>
    </source>
</evidence>
<proteinExistence type="predicted"/>
<feature type="compositionally biased region" description="Basic and acidic residues" evidence="1">
    <location>
        <begin position="98"/>
        <end position="122"/>
    </location>
</feature>
<organism evidence="2 3">
    <name type="scientific">Tanacetum coccineum</name>
    <dbReference type="NCBI Taxonomy" id="301880"/>
    <lineage>
        <taxon>Eukaryota</taxon>
        <taxon>Viridiplantae</taxon>
        <taxon>Streptophyta</taxon>
        <taxon>Embryophyta</taxon>
        <taxon>Tracheophyta</taxon>
        <taxon>Spermatophyta</taxon>
        <taxon>Magnoliopsida</taxon>
        <taxon>eudicotyledons</taxon>
        <taxon>Gunneridae</taxon>
        <taxon>Pentapetalae</taxon>
        <taxon>asterids</taxon>
        <taxon>campanulids</taxon>
        <taxon>Asterales</taxon>
        <taxon>Asteraceae</taxon>
        <taxon>Asteroideae</taxon>
        <taxon>Anthemideae</taxon>
        <taxon>Anthemidinae</taxon>
        <taxon>Tanacetum</taxon>
    </lineage>
</organism>
<reference evidence="2" key="1">
    <citation type="journal article" date="2022" name="Int. J. Mol. Sci.">
        <title>Draft Genome of Tanacetum Coccineum: Genomic Comparison of Closely Related Tanacetum-Family Plants.</title>
        <authorList>
            <person name="Yamashiro T."/>
            <person name="Shiraishi A."/>
            <person name="Nakayama K."/>
            <person name="Satake H."/>
        </authorList>
    </citation>
    <scope>NUCLEOTIDE SEQUENCE</scope>
</reference>
<feature type="region of interest" description="Disordered" evidence="1">
    <location>
        <begin position="96"/>
        <end position="143"/>
    </location>
</feature>